<dbReference type="NCBIfam" id="TIGR00176">
    <property type="entry name" value="mobB"/>
    <property type="match status" value="1"/>
</dbReference>
<dbReference type="AlphaFoldDB" id="A0A7L9FI84"/>
<dbReference type="RefSeq" id="WP_192818606.1">
    <property type="nucleotide sequence ID" value="NZ_CP062310.1"/>
</dbReference>
<dbReference type="InterPro" id="IPR052539">
    <property type="entry name" value="MGD_biosynthesis_adapter"/>
</dbReference>
<reference evidence="6 7" key="1">
    <citation type="submission" date="2020-10" db="EMBL/GenBank/DDBJ databases">
        <title>Thermofilum lucidum 3507LT sp. nov. a novel member of Thermofilaceae family isolated from Chile hot spring, and proposal of description order Thermofilales.</title>
        <authorList>
            <person name="Zayulina K.S."/>
            <person name="Elcheninov A.G."/>
            <person name="Toshchakov S.V."/>
            <person name="Kublanov I.V."/>
        </authorList>
    </citation>
    <scope>NUCLEOTIDE SEQUENCE [LARGE SCALE GENOMIC DNA]</scope>
    <source>
        <strain evidence="6 7">3507LT</strain>
    </source>
</reference>
<dbReference type="Pfam" id="PF04060">
    <property type="entry name" value="FeS"/>
    <property type="match status" value="1"/>
</dbReference>
<dbReference type="InParanoid" id="A0A7L9FI84"/>
<dbReference type="KEGG" id="thel:IG193_07705"/>
<evidence type="ECO:0000256" key="4">
    <source>
        <dbReference type="ARBA" id="ARBA00023014"/>
    </source>
</evidence>
<dbReference type="GO" id="GO:0046872">
    <property type="term" value="F:metal ion binding"/>
    <property type="evidence" value="ECO:0007669"/>
    <property type="project" value="UniProtKB-KW"/>
</dbReference>
<dbReference type="GeneID" id="59149771"/>
<dbReference type="PANTHER" id="PTHR40072:SF1">
    <property type="entry name" value="MOLYBDOPTERIN-GUANINE DINUCLEOTIDE BIOSYNTHESIS ADAPTER PROTEIN"/>
    <property type="match status" value="1"/>
</dbReference>
<accession>A0A7L9FI84</accession>
<organism evidence="6 7">
    <name type="scientific">Infirmifilum lucidum</name>
    <dbReference type="NCBI Taxonomy" id="2776706"/>
    <lineage>
        <taxon>Archaea</taxon>
        <taxon>Thermoproteota</taxon>
        <taxon>Thermoprotei</taxon>
        <taxon>Thermofilales</taxon>
        <taxon>Thermofilaceae</taxon>
        <taxon>Infirmifilum</taxon>
    </lineage>
</organism>
<dbReference type="EMBL" id="CP062310">
    <property type="protein sequence ID" value="QOJ78634.1"/>
    <property type="molecule type" value="Genomic_DNA"/>
</dbReference>
<proteinExistence type="predicted"/>
<evidence type="ECO:0000256" key="2">
    <source>
        <dbReference type="ARBA" id="ARBA00022723"/>
    </source>
</evidence>
<evidence type="ECO:0000313" key="6">
    <source>
        <dbReference type="EMBL" id="QOJ78634.1"/>
    </source>
</evidence>
<dbReference type="GO" id="GO:0006777">
    <property type="term" value="P:Mo-molybdopterin cofactor biosynthetic process"/>
    <property type="evidence" value="ECO:0007669"/>
    <property type="project" value="InterPro"/>
</dbReference>
<dbReference type="Gene3D" id="1.10.15.40">
    <property type="entry name" value="Electron transport complex subunit B, putative Fe-S cluster"/>
    <property type="match status" value="1"/>
</dbReference>
<dbReference type="Pfam" id="PF03205">
    <property type="entry name" value="MobB"/>
    <property type="match status" value="1"/>
</dbReference>
<gene>
    <name evidence="6" type="primary">mobB</name>
    <name evidence="6" type="ORF">IG193_07705</name>
</gene>
<keyword evidence="3" id="KW-0408">Iron</keyword>
<protein>
    <submittedName>
        <fullName evidence="6">Molybdopterin-guanine dinucleotide biosynthesis protein B</fullName>
    </submittedName>
</protein>
<name>A0A7L9FI84_9CREN</name>
<evidence type="ECO:0000256" key="3">
    <source>
        <dbReference type="ARBA" id="ARBA00023004"/>
    </source>
</evidence>
<dbReference type="InterPro" id="IPR027417">
    <property type="entry name" value="P-loop_NTPase"/>
</dbReference>
<dbReference type="InterPro" id="IPR004435">
    <property type="entry name" value="MobB_dom"/>
</dbReference>
<keyword evidence="7" id="KW-1185">Reference proteome</keyword>
<keyword evidence="4" id="KW-0411">Iron-sulfur</keyword>
<dbReference type="GO" id="GO:0005525">
    <property type="term" value="F:GTP binding"/>
    <property type="evidence" value="ECO:0007669"/>
    <property type="project" value="InterPro"/>
</dbReference>
<dbReference type="PANTHER" id="PTHR40072">
    <property type="entry name" value="MOLYBDOPTERIN-GUANINE DINUCLEOTIDE BIOSYNTHESIS ADAPTER PROTEIN-RELATED"/>
    <property type="match status" value="1"/>
</dbReference>
<dbReference type="Proteomes" id="UP000594121">
    <property type="component" value="Chromosome"/>
</dbReference>
<evidence type="ECO:0000259" key="5">
    <source>
        <dbReference type="PROSITE" id="PS51656"/>
    </source>
</evidence>
<evidence type="ECO:0000313" key="7">
    <source>
        <dbReference type="Proteomes" id="UP000594121"/>
    </source>
</evidence>
<dbReference type="InterPro" id="IPR007202">
    <property type="entry name" value="4Fe-4S_dom"/>
</dbReference>
<sequence>MKAVAIIGFKNSGKTTVAEFLVRELKARGLRVAALKHAHGGITPYNDDSSRLYKAGADVSVALSEEEAVEYKRGKPALWQYISSLRGYDFLVVEGFKDVFPGSRIVVARNVEEARQLSDSLVIAYTGGVARQATDASLPAPVVDFEREPERLVEIALEKSIEPLPALNCGFCRYGSCLALAEAIMRGEATYGECTVLASRVKLTVDGRPVELNPFVQDVFRNVVLGLVATLKGVEQNPRRVELSVSI</sequence>
<keyword evidence="1" id="KW-0004">4Fe-4S</keyword>
<keyword evidence="2" id="KW-0479">Metal-binding</keyword>
<dbReference type="SUPFAM" id="SSF52540">
    <property type="entry name" value="P-loop containing nucleoside triphosphate hydrolases"/>
    <property type="match status" value="1"/>
</dbReference>
<dbReference type="Gene3D" id="3.40.50.300">
    <property type="entry name" value="P-loop containing nucleotide triphosphate hydrolases"/>
    <property type="match status" value="1"/>
</dbReference>
<feature type="domain" description="4Fe-4S" evidence="5">
    <location>
        <begin position="151"/>
        <end position="211"/>
    </location>
</feature>
<evidence type="ECO:0000256" key="1">
    <source>
        <dbReference type="ARBA" id="ARBA00022485"/>
    </source>
</evidence>
<dbReference type="PROSITE" id="PS51656">
    <property type="entry name" value="4FE4S"/>
    <property type="match status" value="1"/>
</dbReference>
<dbReference type="GO" id="GO:0051539">
    <property type="term" value="F:4 iron, 4 sulfur cluster binding"/>
    <property type="evidence" value="ECO:0007669"/>
    <property type="project" value="UniProtKB-KW"/>
</dbReference>